<dbReference type="InterPro" id="IPR036291">
    <property type="entry name" value="NAD(P)-bd_dom_sf"/>
</dbReference>
<protein>
    <submittedName>
        <fullName evidence="1">Delta(1)-pyrroline-2-carboxylate reductase</fullName>
    </submittedName>
</protein>
<comment type="caution">
    <text evidence="1">The sequence shown here is derived from an EMBL/GenBank/DDBJ whole genome shotgun (WGS) entry which is preliminary data.</text>
</comment>
<dbReference type="InterPro" id="IPR003462">
    <property type="entry name" value="ODC_Mu_crystall"/>
</dbReference>
<dbReference type="PANTHER" id="PTHR13812:SF19">
    <property type="entry name" value="KETIMINE REDUCTASE MU-CRYSTALLIN"/>
    <property type="match status" value="1"/>
</dbReference>
<proteinExistence type="predicted"/>
<accession>A0A8J3I6N0</accession>
<dbReference type="PANTHER" id="PTHR13812">
    <property type="entry name" value="KETIMINE REDUCTASE MU-CRYSTALLIN"/>
    <property type="match status" value="1"/>
</dbReference>
<gene>
    <name evidence="1" type="ORF">KSX_62460</name>
</gene>
<keyword evidence="2" id="KW-1185">Reference proteome</keyword>
<reference evidence="1" key="1">
    <citation type="submission" date="2020-10" db="EMBL/GenBank/DDBJ databases">
        <title>Taxonomic study of unclassified bacteria belonging to the class Ktedonobacteria.</title>
        <authorList>
            <person name="Yabe S."/>
            <person name="Wang C.M."/>
            <person name="Zheng Y."/>
            <person name="Sakai Y."/>
            <person name="Cavaletti L."/>
            <person name="Monciardini P."/>
            <person name="Donadio S."/>
        </authorList>
    </citation>
    <scope>NUCLEOTIDE SEQUENCE</scope>
    <source>
        <strain evidence="1">SOSP1-1</strain>
    </source>
</reference>
<dbReference type="InterPro" id="IPR023401">
    <property type="entry name" value="ODC_N"/>
</dbReference>
<dbReference type="Gene3D" id="3.40.50.720">
    <property type="entry name" value="NAD(P)-binding Rossmann-like Domain"/>
    <property type="match status" value="1"/>
</dbReference>
<sequence length="320" mass="34015">MTMLLTRTEIEPLLHLPSLLPPLRAAFASYSLERSVPALRVRSSLPGQETASAMLIFPGLVPTIPAYTVKVHAKYPGLQPALKGVLLLHDLENGSLLAIMDSTAITAVRTGLAGALAADVLARPGAESAAIIGAGVQGRLQLRCLTLVRSLKRAWVYDTIKRNTESFAADMEVELGIPVMIASSPEEAAREADIVVTSTWASQPFLFAGMVQPGTHITTLGPDEPGKVEVAADLLRSGLFVCDDRELALTMGAVGNVGLGRESIHAELGEIIAGQRVGRSSPEQITIFGGVGLAFQDLVACWHVYQAAQQHTHLSLDFLS</sequence>
<dbReference type="EMBL" id="BNJF01000003">
    <property type="protein sequence ID" value="GHO48083.1"/>
    <property type="molecule type" value="Genomic_DNA"/>
</dbReference>
<name>A0A8J3I6N0_9CHLR</name>
<dbReference type="RefSeq" id="WP_220197295.1">
    <property type="nucleotide sequence ID" value="NZ_BNJF01000003.1"/>
</dbReference>
<dbReference type="AlphaFoldDB" id="A0A8J3I6N0"/>
<evidence type="ECO:0000313" key="2">
    <source>
        <dbReference type="Proteomes" id="UP000612362"/>
    </source>
</evidence>
<dbReference type="Proteomes" id="UP000612362">
    <property type="component" value="Unassembled WGS sequence"/>
</dbReference>
<dbReference type="GO" id="GO:0005737">
    <property type="term" value="C:cytoplasm"/>
    <property type="evidence" value="ECO:0007669"/>
    <property type="project" value="TreeGrafter"/>
</dbReference>
<dbReference type="Gene3D" id="3.30.1780.10">
    <property type="entry name" value="ornithine cyclodeaminase, domain 1"/>
    <property type="match status" value="1"/>
</dbReference>
<evidence type="ECO:0000313" key="1">
    <source>
        <dbReference type="EMBL" id="GHO48083.1"/>
    </source>
</evidence>
<organism evidence="1 2">
    <name type="scientific">Ktedonospora formicarum</name>
    <dbReference type="NCBI Taxonomy" id="2778364"/>
    <lineage>
        <taxon>Bacteria</taxon>
        <taxon>Bacillati</taxon>
        <taxon>Chloroflexota</taxon>
        <taxon>Ktedonobacteria</taxon>
        <taxon>Ktedonobacterales</taxon>
        <taxon>Ktedonobacteraceae</taxon>
        <taxon>Ktedonospora</taxon>
    </lineage>
</organism>
<dbReference type="Pfam" id="PF02423">
    <property type="entry name" value="OCD_Mu_crystall"/>
    <property type="match status" value="1"/>
</dbReference>
<dbReference type="PIRSF" id="PIRSF001439">
    <property type="entry name" value="CryM"/>
    <property type="match status" value="1"/>
</dbReference>
<dbReference type="SUPFAM" id="SSF51735">
    <property type="entry name" value="NAD(P)-binding Rossmann-fold domains"/>
    <property type="match status" value="1"/>
</dbReference>